<dbReference type="Proteomes" id="UP000649955">
    <property type="component" value="Unassembled WGS sequence"/>
</dbReference>
<dbReference type="PANTHER" id="PTHR42767">
    <property type="entry name" value="ENDO-BETA-1,6-GALACTANASE"/>
    <property type="match status" value="1"/>
</dbReference>
<feature type="domain" description="Endo-beta-1,6-galactanase-like" evidence="2">
    <location>
        <begin position="31"/>
        <end position="277"/>
    </location>
</feature>
<feature type="chain" id="PRO_5046062688" description="Endo-beta-1,6-galactanase-like domain-containing protein" evidence="1">
    <location>
        <begin position="30"/>
        <end position="490"/>
    </location>
</feature>
<dbReference type="Pfam" id="PF14587">
    <property type="entry name" value="Glyco_hydr_30_2"/>
    <property type="match status" value="1"/>
</dbReference>
<reference evidence="4" key="1">
    <citation type="journal article" date="2019" name="Int. J. Syst. Evol. Microbiol.">
        <title>The Global Catalogue of Microorganisms (GCM) 10K type strain sequencing project: providing services to taxonomists for standard genome sequencing and annotation.</title>
        <authorList>
            <consortium name="The Broad Institute Genomics Platform"/>
            <consortium name="The Broad Institute Genome Sequencing Center for Infectious Disease"/>
            <person name="Wu L."/>
            <person name="Ma J."/>
        </authorList>
    </citation>
    <scope>NUCLEOTIDE SEQUENCE [LARGE SCALE GENOMIC DNA]</scope>
    <source>
        <strain evidence="4">CGMCC 4.7680</strain>
    </source>
</reference>
<dbReference type="PROSITE" id="PS51318">
    <property type="entry name" value="TAT"/>
    <property type="match status" value="1"/>
</dbReference>
<gene>
    <name evidence="3" type="ORF">GCM10017567_73880</name>
</gene>
<accession>A0ABQ3KSB2</accession>
<organism evidence="3 4">
    <name type="scientific">Amycolatopsis bullii</name>
    <dbReference type="NCBI Taxonomy" id="941987"/>
    <lineage>
        <taxon>Bacteria</taxon>
        <taxon>Bacillati</taxon>
        <taxon>Actinomycetota</taxon>
        <taxon>Actinomycetes</taxon>
        <taxon>Pseudonocardiales</taxon>
        <taxon>Pseudonocardiaceae</taxon>
        <taxon>Amycolatopsis</taxon>
    </lineage>
</organism>
<dbReference type="InterPro" id="IPR039514">
    <property type="entry name" value="6GAL-like"/>
</dbReference>
<dbReference type="InterPro" id="IPR039743">
    <property type="entry name" value="6GAL/EXGAL"/>
</dbReference>
<evidence type="ECO:0000313" key="4">
    <source>
        <dbReference type="Proteomes" id="UP000649955"/>
    </source>
</evidence>
<feature type="signal peptide" evidence="1">
    <location>
        <begin position="1"/>
        <end position="29"/>
    </location>
</feature>
<comment type="caution">
    <text evidence="3">The sequence shown here is derived from an EMBL/GenBank/DDBJ whole genome shotgun (WGS) entry which is preliminary data.</text>
</comment>
<sequence>MITRRTMLSGTAAAVAAAAVGAGAGVAHADQTITVDPRTGYGIWEGWGTSLAWWANVFGDRDDFADLWFTTKTVTYNGKALPGLGLTIARYNLGASTWNSVDGQTMVASPNIPRFKQIEAYWQDWRNSDPASAAWKWTADAKQRAAVVKATARGATTELFANSPVWWMCANHNPSGAANAANDNLKAEHYRDHGIHLAEVARQFRDRFGVTFRTVEPFNEPSSPYWPATGKQEGCHIGASSQRAILRYLREELDRRGLSGTRIAASDETSYDLAHSTWNSFDATTKSLVNQINVHGYQGSGGRRDLVYADARAAGKVLWNSEYGDREATGLSMAGNLCLDLHSLHPTAWCYWQVMDPTPAWALISYNPDTLQAGAVQNKLYVLAQFTRHIRPGMQILGTSTGNAAVAYDPATGRLVLVAVNTATSAQTMTFDLSRFTTLPIGLITRWSTSTSSGSDRYAQRTDTRLNGKTLRAPFAAGQVQTFQLDEVTA</sequence>
<name>A0ABQ3KSB2_9PSEU</name>
<dbReference type="InterPro" id="IPR017853">
    <property type="entry name" value="GH"/>
</dbReference>
<evidence type="ECO:0000313" key="3">
    <source>
        <dbReference type="EMBL" id="GHG41576.1"/>
    </source>
</evidence>
<dbReference type="SUPFAM" id="SSF51011">
    <property type="entry name" value="Glycosyl hydrolase domain"/>
    <property type="match status" value="1"/>
</dbReference>
<dbReference type="PANTHER" id="PTHR42767:SF1">
    <property type="entry name" value="ENDO-BETA-1,6-GALACTANASE-LIKE DOMAIN-CONTAINING PROTEIN"/>
    <property type="match status" value="1"/>
</dbReference>
<proteinExistence type="predicted"/>
<keyword evidence="1" id="KW-0732">Signal</keyword>
<dbReference type="EMBL" id="BNAW01000051">
    <property type="protein sequence ID" value="GHG41576.1"/>
    <property type="molecule type" value="Genomic_DNA"/>
</dbReference>
<protein>
    <recommendedName>
        <fullName evidence="2">Endo-beta-1,6-galactanase-like domain-containing protein</fullName>
    </recommendedName>
</protein>
<dbReference type="InterPro" id="IPR006311">
    <property type="entry name" value="TAT_signal"/>
</dbReference>
<dbReference type="Gene3D" id="3.20.20.80">
    <property type="entry name" value="Glycosidases"/>
    <property type="match status" value="1"/>
</dbReference>
<keyword evidence="4" id="KW-1185">Reference proteome</keyword>
<dbReference type="SUPFAM" id="SSF51445">
    <property type="entry name" value="(Trans)glycosidases"/>
    <property type="match status" value="1"/>
</dbReference>
<evidence type="ECO:0000256" key="1">
    <source>
        <dbReference type="SAM" id="SignalP"/>
    </source>
</evidence>
<evidence type="ECO:0000259" key="2">
    <source>
        <dbReference type="Pfam" id="PF14587"/>
    </source>
</evidence>